<evidence type="ECO:0000313" key="1">
    <source>
        <dbReference type="EMBL" id="MBP2068110.1"/>
    </source>
</evidence>
<evidence type="ECO:0000313" key="2">
    <source>
        <dbReference type="Proteomes" id="UP000756710"/>
    </source>
</evidence>
<reference evidence="1 2" key="1">
    <citation type="submission" date="2021-03" db="EMBL/GenBank/DDBJ databases">
        <title>Genomic Encyclopedia of Type Strains, Phase IV (KMG-IV): sequencing the most valuable type-strain genomes for metagenomic binning, comparative biology and taxonomic classification.</title>
        <authorList>
            <person name="Goeker M."/>
        </authorList>
    </citation>
    <scope>NUCLEOTIDE SEQUENCE [LARGE SCALE GENOMIC DNA]</scope>
    <source>
        <strain evidence="1 2">DSM 41954</strain>
    </source>
</reference>
<dbReference type="EMBL" id="JAGGLR010000037">
    <property type="protein sequence ID" value="MBP2068110.1"/>
    <property type="molecule type" value="Genomic_DNA"/>
</dbReference>
<accession>A0ABS4N7Y5</accession>
<keyword evidence="2" id="KW-1185">Reference proteome</keyword>
<gene>
    <name evidence="1" type="ORF">J2Z30_009179</name>
</gene>
<feature type="non-terminal residue" evidence="1">
    <location>
        <position position="287"/>
    </location>
</feature>
<proteinExistence type="predicted"/>
<organism evidence="1 2">
    <name type="scientific">Streptomyces iranensis</name>
    <dbReference type="NCBI Taxonomy" id="576784"/>
    <lineage>
        <taxon>Bacteria</taxon>
        <taxon>Bacillati</taxon>
        <taxon>Actinomycetota</taxon>
        <taxon>Actinomycetes</taxon>
        <taxon>Kitasatosporales</taxon>
        <taxon>Streptomycetaceae</taxon>
        <taxon>Streptomyces</taxon>
        <taxon>Streptomyces violaceusniger group</taxon>
    </lineage>
</organism>
<protein>
    <submittedName>
        <fullName evidence="1">Uncharacterized protein</fullName>
    </submittedName>
</protein>
<dbReference type="Proteomes" id="UP000756710">
    <property type="component" value="Unassembled WGS sequence"/>
</dbReference>
<sequence>MHHEPRRLLRLLLSQSNLGEDSVPITPRSLQTLKRRTVLGTCHSQPVVELGHVHRLGLGWWPRSELRQREGCIRRADRGRNVPGPCVGVVRLGEDGHRAVSGLISLADRYGQLHTAGLRQQERGFDHQLIDNVATDLAGGADDQLNKCGTGEQDIAPDRVISQPCMGGQRHPPGQQHTIGVRQLHRHTHQWMTLGRRPVHALEPVPLVLESVGRKVQHPGCGGTQHRRPVDTHALDIGLRQGSEHPDGVPVVTAQRGNRDRIVVHGLYQHRAGADLDEHGVALGLQL</sequence>
<comment type="caution">
    <text evidence="1">The sequence shown here is derived from an EMBL/GenBank/DDBJ whole genome shotgun (WGS) entry which is preliminary data.</text>
</comment>
<name>A0ABS4N7Y5_9ACTN</name>